<evidence type="ECO:0000256" key="8">
    <source>
        <dbReference type="SAM" id="Phobius"/>
    </source>
</evidence>
<evidence type="ECO:0000256" key="1">
    <source>
        <dbReference type="ARBA" id="ARBA00004571"/>
    </source>
</evidence>
<proteinExistence type="inferred from homology"/>
<dbReference type="SUPFAM" id="SSF49464">
    <property type="entry name" value="Carboxypeptidase regulatory domain-like"/>
    <property type="match status" value="1"/>
</dbReference>
<keyword evidence="5 7" id="KW-0472">Membrane</keyword>
<feature type="transmembrane region" description="Helical" evidence="8">
    <location>
        <begin position="7"/>
        <end position="25"/>
    </location>
</feature>
<name>A0A917M4N5_9SPHI</name>
<evidence type="ECO:0000256" key="4">
    <source>
        <dbReference type="ARBA" id="ARBA00022692"/>
    </source>
</evidence>
<dbReference type="AlphaFoldDB" id="A0A917M4N5"/>
<protein>
    <submittedName>
        <fullName evidence="10">SusC/RagA family TonB-linked outer membrane protein</fullName>
    </submittedName>
</protein>
<dbReference type="RefSeq" id="WP_188504218.1">
    <property type="nucleotide sequence ID" value="NZ_BMER01000001.1"/>
</dbReference>
<accession>A0A917M4N5</accession>
<sequence>MKRSRISYWGILARYLSVILIWPAVLHGQEQRTITGTVADAAGPLPGVTVTVKETNEATYTDDEGTFSIAAEQGETLVFSLIGYSAQEIAIDARSSFNVMMEPTTSDLDEVVVIGYGTQQRRAITGSISNVDAGVLKDVPVGQFSQKLQGRIAGVQISQTTGRPGQGMAVRIRGAASMNAGNSPLYVVDGQPITGDINNINPDEIESFSVLKDASATVLYGSRAANGVILVTTKSGKGTEGVTVSLSTYGGLQHVPQRGRPDVMNAREFAQWQKNFYEDKIRYENWVNPATGLAEIPEDYSNPEQYGEGTDWYSILLRQGAPIQNYSLSVTSNSEKYSTAVTAGYFNQQGVLLNTGYQRFSFRANNEFRPHERITLGFNIAPTLQLDHNTLTNTDGQRQVIDGAFITSPISPAINPDGSLPITTNTFGMFPNPNWYHVLQEKLDDFKRTRALGNVFGEVMIVEGLKFKTRADFDLESRTQHNFASSTSGGGLFVAPPQPATGAYNTRSYYSWLNENLLTYEKTFGDHNFDVLLGYTAQKFREENSNINKTDFPSDDIPWLNAGATVTGAGSSTAAWSLQSVIGRLNYSFKGRYLLSGAIRRDGSSRFGSDRKWGSFPSVSVGWIASEEDFLQDNEYLSFLKVRASYGLVGNNNIGNYRSIAMMGPTNYVLNSSLVQGLSITSLGNPLLGWETTDQLDVGVEIGLFNDRINLVYDYYRKVTDGMLYPVELPRASGFSSVWTNVGTFKFWGHEIGISTKNINGELIWNSDLNVTFNRNEVLKLGTNNTPIGGYGDQGDFNRTAVGYPIGQFYGYVFDGVYMTQAEFDAQPKHASSQIGTVRMKDLNGDNVITNEDRTFIGDPNPKFVFGFNNSFSYKNWDLSFLFAGSVGGKTMDATYENTENLDGVFNVRKVVMDGWRSPEDPGNGEVPRTLTGTTALFRFTNSRWVYNSTYASLRNITLGHTLKFQRPYLRDVRLYVSVQEALMLTKYPGLNPEVSISGADPLRLSVDQTAYPVPRTFTFGLNVNF</sequence>
<dbReference type="InterPro" id="IPR023997">
    <property type="entry name" value="TonB-dep_OMP_SusC/RagA_CS"/>
</dbReference>
<evidence type="ECO:0000256" key="2">
    <source>
        <dbReference type="ARBA" id="ARBA00022448"/>
    </source>
</evidence>
<dbReference type="Pfam" id="PF13715">
    <property type="entry name" value="CarbopepD_reg_2"/>
    <property type="match status" value="1"/>
</dbReference>
<keyword evidence="4 7" id="KW-0812">Transmembrane</keyword>
<reference evidence="10" key="2">
    <citation type="submission" date="2020-09" db="EMBL/GenBank/DDBJ databases">
        <authorList>
            <person name="Sun Q."/>
            <person name="Zhou Y."/>
        </authorList>
    </citation>
    <scope>NUCLEOTIDE SEQUENCE</scope>
    <source>
        <strain evidence="10">CGMCC 1.12195</strain>
    </source>
</reference>
<keyword evidence="6 7" id="KW-0998">Cell outer membrane</keyword>
<dbReference type="GO" id="GO:0009279">
    <property type="term" value="C:cell outer membrane"/>
    <property type="evidence" value="ECO:0007669"/>
    <property type="project" value="UniProtKB-SubCell"/>
</dbReference>
<evidence type="ECO:0000313" key="10">
    <source>
        <dbReference type="EMBL" id="GGG75189.1"/>
    </source>
</evidence>
<dbReference type="InterPro" id="IPR037066">
    <property type="entry name" value="Plug_dom_sf"/>
</dbReference>
<feature type="domain" description="TonB-dependent receptor plug" evidence="9">
    <location>
        <begin position="122"/>
        <end position="228"/>
    </location>
</feature>
<keyword evidence="8" id="KW-1133">Transmembrane helix</keyword>
<dbReference type="Gene3D" id="2.40.170.20">
    <property type="entry name" value="TonB-dependent receptor, beta-barrel domain"/>
    <property type="match status" value="1"/>
</dbReference>
<evidence type="ECO:0000259" key="9">
    <source>
        <dbReference type="Pfam" id="PF07715"/>
    </source>
</evidence>
<dbReference type="EMBL" id="BMER01000001">
    <property type="protein sequence ID" value="GGG75189.1"/>
    <property type="molecule type" value="Genomic_DNA"/>
</dbReference>
<dbReference type="InterPro" id="IPR023996">
    <property type="entry name" value="TonB-dep_OMP_SusC/RagA"/>
</dbReference>
<dbReference type="Gene3D" id="2.60.40.1120">
    <property type="entry name" value="Carboxypeptidase-like, regulatory domain"/>
    <property type="match status" value="1"/>
</dbReference>
<dbReference type="InterPro" id="IPR012910">
    <property type="entry name" value="Plug_dom"/>
</dbReference>
<dbReference type="Pfam" id="PF07715">
    <property type="entry name" value="Plug"/>
    <property type="match status" value="1"/>
</dbReference>
<dbReference type="InterPro" id="IPR008969">
    <property type="entry name" value="CarboxyPept-like_regulatory"/>
</dbReference>
<comment type="similarity">
    <text evidence="7">Belongs to the TonB-dependent receptor family.</text>
</comment>
<dbReference type="Gene3D" id="2.170.130.10">
    <property type="entry name" value="TonB-dependent receptor, plug domain"/>
    <property type="match status" value="1"/>
</dbReference>
<keyword evidence="3 7" id="KW-1134">Transmembrane beta strand</keyword>
<dbReference type="Proteomes" id="UP000660862">
    <property type="component" value="Unassembled WGS sequence"/>
</dbReference>
<evidence type="ECO:0000256" key="5">
    <source>
        <dbReference type="ARBA" id="ARBA00023136"/>
    </source>
</evidence>
<keyword evidence="2 7" id="KW-0813">Transport</keyword>
<evidence type="ECO:0000256" key="6">
    <source>
        <dbReference type="ARBA" id="ARBA00023237"/>
    </source>
</evidence>
<comment type="caution">
    <text evidence="10">The sequence shown here is derived from an EMBL/GenBank/DDBJ whole genome shotgun (WGS) entry which is preliminary data.</text>
</comment>
<dbReference type="SUPFAM" id="SSF56935">
    <property type="entry name" value="Porins"/>
    <property type="match status" value="1"/>
</dbReference>
<gene>
    <name evidence="10" type="ORF">GCM10007415_03490</name>
</gene>
<dbReference type="NCBIfam" id="TIGR04057">
    <property type="entry name" value="SusC_RagA_signa"/>
    <property type="match status" value="1"/>
</dbReference>
<dbReference type="FunFam" id="2.170.130.10:FF:000008">
    <property type="entry name" value="SusC/RagA family TonB-linked outer membrane protein"/>
    <property type="match status" value="1"/>
</dbReference>
<dbReference type="InterPro" id="IPR039426">
    <property type="entry name" value="TonB-dep_rcpt-like"/>
</dbReference>
<evidence type="ECO:0000313" key="11">
    <source>
        <dbReference type="Proteomes" id="UP000660862"/>
    </source>
</evidence>
<dbReference type="PROSITE" id="PS52016">
    <property type="entry name" value="TONB_DEPENDENT_REC_3"/>
    <property type="match status" value="1"/>
</dbReference>
<keyword evidence="11" id="KW-1185">Reference proteome</keyword>
<comment type="subcellular location">
    <subcellularLocation>
        <location evidence="1 7">Cell outer membrane</location>
        <topology evidence="1 7">Multi-pass membrane protein</topology>
    </subcellularLocation>
</comment>
<organism evidence="10 11">
    <name type="scientific">Parapedobacter pyrenivorans</name>
    <dbReference type="NCBI Taxonomy" id="1305674"/>
    <lineage>
        <taxon>Bacteria</taxon>
        <taxon>Pseudomonadati</taxon>
        <taxon>Bacteroidota</taxon>
        <taxon>Sphingobacteriia</taxon>
        <taxon>Sphingobacteriales</taxon>
        <taxon>Sphingobacteriaceae</taxon>
        <taxon>Parapedobacter</taxon>
    </lineage>
</organism>
<evidence type="ECO:0000256" key="3">
    <source>
        <dbReference type="ARBA" id="ARBA00022452"/>
    </source>
</evidence>
<evidence type="ECO:0000256" key="7">
    <source>
        <dbReference type="PROSITE-ProRule" id="PRU01360"/>
    </source>
</evidence>
<dbReference type="InterPro" id="IPR036942">
    <property type="entry name" value="Beta-barrel_TonB_sf"/>
</dbReference>
<reference evidence="10" key="1">
    <citation type="journal article" date="2014" name="Int. J. Syst. Evol. Microbiol.">
        <title>Complete genome sequence of Corynebacterium casei LMG S-19264T (=DSM 44701T), isolated from a smear-ripened cheese.</title>
        <authorList>
            <consortium name="US DOE Joint Genome Institute (JGI-PGF)"/>
            <person name="Walter F."/>
            <person name="Albersmeier A."/>
            <person name="Kalinowski J."/>
            <person name="Ruckert C."/>
        </authorList>
    </citation>
    <scope>NUCLEOTIDE SEQUENCE</scope>
    <source>
        <strain evidence="10">CGMCC 1.12195</strain>
    </source>
</reference>
<dbReference type="NCBIfam" id="TIGR04056">
    <property type="entry name" value="OMP_RagA_SusC"/>
    <property type="match status" value="1"/>
</dbReference>